<evidence type="ECO:0000313" key="1">
    <source>
        <dbReference type="EnsemblPlants" id="PGSC0003DMT400096242"/>
    </source>
</evidence>
<dbReference type="InParanoid" id="M1DY09"/>
<protein>
    <submittedName>
        <fullName evidence="1">Uncharacterized protein</fullName>
    </submittedName>
</protein>
<sequence length="109" mass="12767">MLTFVFTFVGGSLVVDQVYQSCDVRLVEWYDWEDLTKNKMKESGKGTLNCLRSIQAWFRGLSVIVVVLTGPSFTFRHIYWIRYHVSTHILDRVSRPDTYIGLSVTFRHM</sequence>
<proteinExistence type="predicted"/>
<keyword evidence="2" id="KW-1185">Reference proteome</keyword>
<evidence type="ECO:0000313" key="2">
    <source>
        <dbReference type="Proteomes" id="UP000011115"/>
    </source>
</evidence>
<dbReference type="Gramene" id="PGSC0003DMT400096242">
    <property type="protein sequence ID" value="PGSC0003DMT400096242"/>
    <property type="gene ID" value="PGSC0003DMG400045813"/>
</dbReference>
<reference evidence="1" key="2">
    <citation type="submission" date="2015-06" db="UniProtKB">
        <authorList>
            <consortium name="EnsemblPlants"/>
        </authorList>
    </citation>
    <scope>IDENTIFICATION</scope>
    <source>
        <strain evidence="1">DM1-3 516 R44</strain>
    </source>
</reference>
<dbReference type="EnsemblPlants" id="PGSC0003DMT400096242">
    <property type="protein sequence ID" value="PGSC0003DMT400096242"/>
    <property type="gene ID" value="PGSC0003DMG400045813"/>
</dbReference>
<accession>M1DY09</accession>
<dbReference type="HOGENOM" id="CLU_2188652_0_0_1"/>
<name>M1DY09_SOLTU</name>
<dbReference type="AlphaFoldDB" id="M1DY09"/>
<dbReference type="PaxDb" id="4113-PGSC0003DMT400096242"/>
<organism evidence="1 2">
    <name type="scientific">Solanum tuberosum</name>
    <name type="common">Potato</name>
    <dbReference type="NCBI Taxonomy" id="4113"/>
    <lineage>
        <taxon>Eukaryota</taxon>
        <taxon>Viridiplantae</taxon>
        <taxon>Streptophyta</taxon>
        <taxon>Embryophyta</taxon>
        <taxon>Tracheophyta</taxon>
        <taxon>Spermatophyta</taxon>
        <taxon>Magnoliopsida</taxon>
        <taxon>eudicotyledons</taxon>
        <taxon>Gunneridae</taxon>
        <taxon>Pentapetalae</taxon>
        <taxon>asterids</taxon>
        <taxon>lamiids</taxon>
        <taxon>Solanales</taxon>
        <taxon>Solanaceae</taxon>
        <taxon>Solanoideae</taxon>
        <taxon>Solaneae</taxon>
        <taxon>Solanum</taxon>
    </lineage>
</organism>
<reference evidence="2" key="1">
    <citation type="journal article" date="2011" name="Nature">
        <title>Genome sequence and analysis of the tuber crop potato.</title>
        <authorList>
            <consortium name="The Potato Genome Sequencing Consortium"/>
        </authorList>
    </citation>
    <scope>NUCLEOTIDE SEQUENCE [LARGE SCALE GENOMIC DNA]</scope>
    <source>
        <strain evidence="2">cv. DM1-3 516 R44</strain>
    </source>
</reference>
<dbReference type="Proteomes" id="UP000011115">
    <property type="component" value="Unassembled WGS sequence"/>
</dbReference>